<dbReference type="PANTHER" id="PTHR10953">
    <property type="entry name" value="UBIQUITIN-ACTIVATING ENZYME E1"/>
    <property type="match status" value="1"/>
</dbReference>
<reference evidence="3 4" key="1">
    <citation type="submission" date="2019-02" db="EMBL/GenBank/DDBJ databases">
        <title>Deep-cultivation of Planctomycetes and their phenomic and genomic characterization uncovers novel biology.</title>
        <authorList>
            <person name="Wiegand S."/>
            <person name="Jogler M."/>
            <person name="Boedeker C."/>
            <person name="Pinto D."/>
            <person name="Vollmers J."/>
            <person name="Rivas-Marin E."/>
            <person name="Kohn T."/>
            <person name="Peeters S.H."/>
            <person name="Heuer A."/>
            <person name="Rast P."/>
            <person name="Oberbeckmann S."/>
            <person name="Bunk B."/>
            <person name="Jeske O."/>
            <person name="Meyerdierks A."/>
            <person name="Storesund J.E."/>
            <person name="Kallscheuer N."/>
            <person name="Luecker S."/>
            <person name="Lage O.M."/>
            <person name="Pohl T."/>
            <person name="Merkel B.J."/>
            <person name="Hornburger P."/>
            <person name="Mueller R.-W."/>
            <person name="Bruemmer F."/>
            <person name="Labrenz M."/>
            <person name="Spormann A.M."/>
            <person name="Op den Camp H."/>
            <person name="Overmann J."/>
            <person name="Amann R."/>
            <person name="Jetten M.S.M."/>
            <person name="Mascher T."/>
            <person name="Medema M.H."/>
            <person name="Devos D.P."/>
            <person name="Kaster A.-K."/>
            <person name="Ovreas L."/>
            <person name="Rohde M."/>
            <person name="Galperin M.Y."/>
            <person name="Jogler C."/>
        </authorList>
    </citation>
    <scope>NUCLEOTIDE SEQUENCE [LARGE SCALE GENOMIC DNA]</scope>
    <source>
        <strain evidence="3 4">K23_9</strain>
    </source>
</reference>
<dbReference type="FunFam" id="3.40.50.720:FF:000080">
    <property type="entry name" value="Thiazole biosynthesis adenylyltransferase ThiF"/>
    <property type="match status" value="1"/>
</dbReference>
<dbReference type="CDD" id="cd00757">
    <property type="entry name" value="ThiF_MoeB_HesA_family"/>
    <property type="match status" value="1"/>
</dbReference>
<dbReference type="GO" id="GO:0008641">
    <property type="term" value="F:ubiquitin-like modifier activating enzyme activity"/>
    <property type="evidence" value="ECO:0007669"/>
    <property type="project" value="InterPro"/>
</dbReference>
<dbReference type="Gene3D" id="3.40.50.720">
    <property type="entry name" value="NAD(P)-binding Rossmann-like Domain"/>
    <property type="match status" value="1"/>
</dbReference>
<organism evidence="3 4">
    <name type="scientific">Stieleria marina</name>
    <dbReference type="NCBI Taxonomy" id="1930275"/>
    <lineage>
        <taxon>Bacteria</taxon>
        <taxon>Pseudomonadati</taxon>
        <taxon>Planctomycetota</taxon>
        <taxon>Planctomycetia</taxon>
        <taxon>Pirellulales</taxon>
        <taxon>Pirellulaceae</taxon>
        <taxon>Stieleria</taxon>
    </lineage>
</organism>
<dbReference type="AlphaFoldDB" id="A0A517P365"/>
<dbReference type="InterPro" id="IPR045886">
    <property type="entry name" value="ThiF/MoeB/HesA"/>
</dbReference>
<dbReference type="GO" id="GO:0061605">
    <property type="term" value="F:molybdopterin-synthase adenylyltransferase activity"/>
    <property type="evidence" value="ECO:0007669"/>
    <property type="project" value="UniProtKB-EC"/>
</dbReference>
<dbReference type="SUPFAM" id="SSF69572">
    <property type="entry name" value="Activating enzymes of the ubiquitin-like proteins"/>
    <property type="match status" value="1"/>
</dbReference>
<gene>
    <name evidence="3" type="primary">moeB_2</name>
    <name evidence="3" type="ORF">K239x_58180</name>
</gene>
<dbReference type="EMBL" id="CP036526">
    <property type="protein sequence ID" value="QDT13798.1"/>
    <property type="molecule type" value="Genomic_DNA"/>
</dbReference>
<dbReference type="EC" id="2.7.7.80" evidence="3"/>
<evidence type="ECO:0000259" key="2">
    <source>
        <dbReference type="Pfam" id="PF00899"/>
    </source>
</evidence>
<keyword evidence="3" id="KW-0808">Transferase</keyword>
<comment type="similarity">
    <text evidence="1">Belongs to the HesA/MoeB/ThiF family.</text>
</comment>
<keyword evidence="4" id="KW-1185">Reference proteome</keyword>
<evidence type="ECO:0000313" key="3">
    <source>
        <dbReference type="EMBL" id="QDT13798.1"/>
    </source>
</evidence>
<proteinExistence type="inferred from homology"/>
<dbReference type="PANTHER" id="PTHR10953:SF102">
    <property type="entry name" value="ADENYLYLTRANSFERASE AND SULFURTRANSFERASE MOCS3"/>
    <property type="match status" value="1"/>
</dbReference>
<accession>A0A517P365</accession>
<dbReference type="Proteomes" id="UP000319817">
    <property type="component" value="Chromosome"/>
</dbReference>
<dbReference type="GO" id="GO:0004792">
    <property type="term" value="F:thiosulfate-cyanide sulfurtransferase activity"/>
    <property type="evidence" value="ECO:0007669"/>
    <property type="project" value="TreeGrafter"/>
</dbReference>
<dbReference type="InterPro" id="IPR000594">
    <property type="entry name" value="ThiF_NAD_FAD-bd"/>
</dbReference>
<dbReference type="InterPro" id="IPR035985">
    <property type="entry name" value="Ubiquitin-activating_enz"/>
</dbReference>
<keyword evidence="3" id="KW-0548">Nucleotidyltransferase</keyword>
<dbReference type="GO" id="GO:0005829">
    <property type="term" value="C:cytosol"/>
    <property type="evidence" value="ECO:0007669"/>
    <property type="project" value="TreeGrafter"/>
</dbReference>
<evidence type="ECO:0000313" key="4">
    <source>
        <dbReference type="Proteomes" id="UP000319817"/>
    </source>
</evidence>
<protein>
    <submittedName>
        <fullName evidence="3">Molybdopterin-synthase adenylyltransferase</fullName>
        <ecNumber evidence="3">2.7.7.80</ecNumber>
    </submittedName>
</protein>
<dbReference type="GO" id="GO:0008146">
    <property type="term" value="F:sulfotransferase activity"/>
    <property type="evidence" value="ECO:0007669"/>
    <property type="project" value="TreeGrafter"/>
</dbReference>
<name>A0A517P365_9BACT</name>
<sequence length="356" mass="38568">MNLFRSTNHLPMSPSENRYARQIQFAPIGADGHDRISQSRVAVLGCGALGSVAAELLGRAGVGHLTLIDRDVVEWTNLQRQSLFDESDASLARAKSQAAAERLGEINSQIEIKPIVADVTADNIRQLLGGADLVMDAADNFALRFLLNDWSLSTRTPWVHGGCVGANGQVRLFTGQGKPCFRCLVPQPPPASAVQTCDTAGVIGPATHLIASLQVTEALKWLSGNQDDVRQTVLSVDLWSNRIRELKLGPATSKDCMACAQQKLEFLDGERGQTSDGVLCGRDAVQISALTGSQIDLATFAKRWDGVGRIQLTTFFARLFPDDERSLTLFRDGRVIVTGTSDISEARTLYDRYVGG</sequence>
<feature type="domain" description="THIF-type NAD/FAD binding fold" evidence="2">
    <location>
        <begin position="19"/>
        <end position="256"/>
    </location>
</feature>
<dbReference type="Pfam" id="PF00899">
    <property type="entry name" value="ThiF"/>
    <property type="match status" value="1"/>
</dbReference>
<evidence type="ECO:0000256" key="1">
    <source>
        <dbReference type="ARBA" id="ARBA00009919"/>
    </source>
</evidence>